<feature type="region of interest" description="Disordered" evidence="1">
    <location>
        <begin position="1"/>
        <end position="24"/>
    </location>
</feature>
<accession>A0A3N6LMY9</accession>
<keyword evidence="2" id="KW-1133">Transmembrane helix</keyword>
<evidence type="ECO:0000256" key="1">
    <source>
        <dbReference type="SAM" id="MobiDB-lite"/>
    </source>
</evidence>
<dbReference type="EMBL" id="REGA01000025">
    <property type="protein sequence ID" value="RQG90693.1"/>
    <property type="molecule type" value="Genomic_DNA"/>
</dbReference>
<dbReference type="AlphaFoldDB" id="A0A3N6LMY9"/>
<keyword evidence="5" id="KW-1185">Reference proteome</keyword>
<organism evidence="4 5">
    <name type="scientific">Natrarchaeobius chitinivorans</name>
    <dbReference type="NCBI Taxonomy" id="1679083"/>
    <lineage>
        <taxon>Archaea</taxon>
        <taxon>Methanobacteriati</taxon>
        <taxon>Methanobacteriota</taxon>
        <taxon>Stenosarchaea group</taxon>
        <taxon>Halobacteria</taxon>
        <taxon>Halobacteriales</taxon>
        <taxon>Natrialbaceae</taxon>
        <taxon>Natrarchaeobius</taxon>
    </lineage>
</organism>
<dbReference type="Proteomes" id="UP000282323">
    <property type="component" value="Unassembled WGS sequence"/>
</dbReference>
<evidence type="ECO:0000259" key="3">
    <source>
        <dbReference type="Pfam" id="PF24107"/>
    </source>
</evidence>
<feature type="transmembrane region" description="Helical" evidence="2">
    <location>
        <begin position="32"/>
        <end position="50"/>
    </location>
</feature>
<keyword evidence="2" id="KW-0472">Membrane</keyword>
<comment type="caution">
    <text evidence="4">The sequence shown here is derived from an EMBL/GenBank/DDBJ whole genome shotgun (WGS) entry which is preliminary data.</text>
</comment>
<name>A0A3N6LMY9_NATCH</name>
<dbReference type="RefSeq" id="WP_124197418.1">
    <property type="nucleotide sequence ID" value="NZ_REGA01000025.1"/>
</dbReference>
<evidence type="ECO:0000313" key="5">
    <source>
        <dbReference type="Proteomes" id="UP000282323"/>
    </source>
</evidence>
<evidence type="ECO:0000256" key="2">
    <source>
        <dbReference type="SAM" id="Phobius"/>
    </source>
</evidence>
<evidence type="ECO:0000313" key="4">
    <source>
        <dbReference type="EMBL" id="RQG90693.1"/>
    </source>
</evidence>
<dbReference type="InterPro" id="IPR055806">
    <property type="entry name" value="DUF7382"/>
</dbReference>
<reference evidence="4 5" key="1">
    <citation type="submission" date="2018-10" db="EMBL/GenBank/DDBJ databases">
        <title>Natrarchaeobius chitinivorans gen. nov., sp. nov., and Natrarchaeobius haloalkaliphilus sp. nov., alkaliphilic, chitin-utilizing haloarchaea from hypersaline alkaline lakes.</title>
        <authorList>
            <person name="Sorokin D.Y."/>
            <person name="Elcheninov A.G."/>
            <person name="Kostrikina N.A."/>
            <person name="Bale N.J."/>
            <person name="Sinninghe Damste J.S."/>
            <person name="Khijniak T.V."/>
            <person name="Kublanov I.V."/>
            <person name="Toshchakov S.V."/>
        </authorList>
    </citation>
    <scope>NUCLEOTIDE SEQUENCE [LARGE SCALE GENOMIC DNA]</scope>
    <source>
        <strain evidence="4 5">AArcht4T</strain>
    </source>
</reference>
<feature type="domain" description="DUF7382" evidence="3">
    <location>
        <begin position="82"/>
        <end position="114"/>
    </location>
</feature>
<sequence>MRSDDTRVTLRSGRETHRSRSFESDDRAIEGLPIRLVIALVVGIAALSVMMNMLGGVGEFGETEVTVEWEDDHVLQESDLAETLAFTVVDEEGNAVEDATVIVSAGSAQLEDPVHVTGSSSITIPDDAELRQDQDTGTLEVEIVPPSDSNYVDKQTNPEIVLIDG</sequence>
<protein>
    <recommendedName>
        <fullName evidence="3">DUF7382 domain-containing protein</fullName>
    </recommendedName>
</protein>
<keyword evidence="2" id="KW-0812">Transmembrane</keyword>
<gene>
    <name evidence="4" type="ORF">EA473_20510</name>
</gene>
<dbReference type="Pfam" id="PF24107">
    <property type="entry name" value="DUF7382"/>
    <property type="match status" value="1"/>
</dbReference>
<dbReference type="OrthoDB" id="300879at2157"/>
<proteinExistence type="predicted"/>